<dbReference type="AlphaFoldDB" id="A0A0C2F3S1"/>
<dbReference type="OrthoDB" id="7777654at2759"/>
<evidence type="ECO:0000313" key="3">
    <source>
        <dbReference type="Proteomes" id="UP000054047"/>
    </source>
</evidence>
<name>A0A0C2F3S1_9BILA</name>
<reference evidence="2 3" key="1">
    <citation type="submission" date="2013-12" db="EMBL/GenBank/DDBJ databases">
        <title>Draft genome of the parsitic nematode Ancylostoma duodenale.</title>
        <authorList>
            <person name="Mitreva M."/>
        </authorList>
    </citation>
    <scope>NUCLEOTIDE SEQUENCE [LARGE SCALE GENOMIC DNA]</scope>
    <source>
        <strain evidence="2 3">Zhejiang</strain>
    </source>
</reference>
<dbReference type="InterPro" id="IPR036188">
    <property type="entry name" value="FAD/NAD-bd_sf"/>
</dbReference>
<dbReference type="SUPFAM" id="SSF51905">
    <property type="entry name" value="FAD/NAD(P)-binding domain"/>
    <property type="match status" value="1"/>
</dbReference>
<evidence type="ECO:0000313" key="2">
    <source>
        <dbReference type="EMBL" id="KIH43195.1"/>
    </source>
</evidence>
<evidence type="ECO:0008006" key="4">
    <source>
        <dbReference type="Google" id="ProtNLM"/>
    </source>
</evidence>
<dbReference type="EMBL" id="KN788181">
    <property type="protein sequence ID" value="KIH43195.1"/>
    <property type="molecule type" value="Genomic_DNA"/>
</dbReference>
<dbReference type="PANTHER" id="PTHR10668:SF103">
    <property type="entry name" value="PYRIDINE NUCLEOTIDE-DISULFIDE OXIDOREDUCTASE DOMAIN-CONTAINING PROTEIN 2"/>
    <property type="match status" value="1"/>
</dbReference>
<gene>
    <name evidence="2" type="ORF">ANCDUO_26804</name>
</gene>
<accession>A0A0C2F3S1</accession>
<protein>
    <recommendedName>
        <fullName evidence="4">Amine oxidase domain-containing protein</fullName>
    </recommendedName>
</protein>
<dbReference type="Gene3D" id="3.50.50.60">
    <property type="entry name" value="FAD/NAD(P)-binding domain"/>
    <property type="match status" value="1"/>
</dbReference>
<organism evidence="2 3">
    <name type="scientific">Ancylostoma duodenale</name>
    <dbReference type="NCBI Taxonomy" id="51022"/>
    <lineage>
        <taxon>Eukaryota</taxon>
        <taxon>Metazoa</taxon>
        <taxon>Ecdysozoa</taxon>
        <taxon>Nematoda</taxon>
        <taxon>Chromadorea</taxon>
        <taxon>Rhabditida</taxon>
        <taxon>Rhabditina</taxon>
        <taxon>Rhabditomorpha</taxon>
        <taxon>Strongyloidea</taxon>
        <taxon>Ancylostomatidae</taxon>
        <taxon>Ancylostomatinae</taxon>
        <taxon>Ancylostoma</taxon>
    </lineage>
</organism>
<evidence type="ECO:0000256" key="1">
    <source>
        <dbReference type="ARBA" id="ARBA00006046"/>
    </source>
</evidence>
<feature type="non-terminal residue" evidence="2">
    <location>
        <position position="97"/>
    </location>
</feature>
<keyword evidence="3" id="KW-1185">Reference proteome</keyword>
<proteinExistence type="inferred from homology"/>
<dbReference type="Proteomes" id="UP000054047">
    <property type="component" value="Unassembled WGS sequence"/>
</dbReference>
<comment type="similarity">
    <text evidence="1">Belongs to the carotenoid/retinoid oxidoreductase family.</text>
</comment>
<sequence length="97" mass="10864">MKQQLANYNLRNVEGFKEVAEILVDDGAVRGVRLADRREIHAETVLSNATPKVTFEDLVAESHLTKEFLSEVKSIDYTSPVTKINGCFTQLELVLSL</sequence>
<dbReference type="PANTHER" id="PTHR10668">
    <property type="entry name" value="PHYTOENE DEHYDROGENASE"/>
    <property type="match status" value="1"/>
</dbReference>